<accession>A0ABZ2KYV0</accession>
<feature type="chain" id="PRO_5045506664" evidence="1">
    <location>
        <begin position="26"/>
        <end position="239"/>
    </location>
</feature>
<organism evidence="2 3">
    <name type="scientific">Pendulispora rubella</name>
    <dbReference type="NCBI Taxonomy" id="2741070"/>
    <lineage>
        <taxon>Bacteria</taxon>
        <taxon>Pseudomonadati</taxon>
        <taxon>Myxococcota</taxon>
        <taxon>Myxococcia</taxon>
        <taxon>Myxococcales</taxon>
        <taxon>Sorangiineae</taxon>
        <taxon>Pendulisporaceae</taxon>
        <taxon>Pendulispora</taxon>
    </lineage>
</organism>
<keyword evidence="1" id="KW-0732">Signal</keyword>
<proteinExistence type="predicted"/>
<reference evidence="2" key="1">
    <citation type="submission" date="2021-12" db="EMBL/GenBank/DDBJ databases">
        <title>Discovery of the Pendulisporaceae a myxobacterial family with distinct sporulation behavior and unique specialized metabolism.</title>
        <authorList>
            <person name="Garcia R."/>
            <person name="Popoff A."/>
            <person name="Bader C.D."/>
            <person name="Loehr J."/>
            <person name="Walesch S."/>
            <person name="Walt C."/>
            <person name="Boldt J."/>
            <person name="Bunk B."/>
            <person name="Haeckl F.J.F.P.J."/>
            <person name="Gunesch A.P."/>
            <person name="Birkelbach J."/>
            <person name="Nuebel U."/>
            <person name="Pietschmann T."/>
            <person name="Bach T."/>
            <person name="Mueller R."/>
        </authorList>
    </citation>
    <scope>NUCLEOTIDE SEQUENCE</scope>
    <source>
        <strain evidence="2">MSr11367</strain>
    </source>
</reference>
<feature type="signal peptide" evidence="1">
    <location>
        <begin position="1"/>
        <end position="25"/>
    </location>
</feature>
<protein>
    <submittedName>
        <fullName evidence="2">Uncharacterized protein</fullName>
    </submittedName>
</protein>
<dbReference type="Proteomes" id="UP001374803">
    <property type="component" value="Chromosome"/>
</dbReference>
<evidence type="ECO:0000256" key="1">
    <source>
        <dbReference type="SAM" id="SignalP"/>
    </source>
</evidence>
<evidence type="ECO:0000313" key="3">
    <source>
        <dbReference type="Proteomes" id="UP001374803"/>
    </source>
</evidence>
<sequence>MPRAFLVATALVVFFALIPACSAQKDADYEGEPLVVLRGNVVLGADAIPPAVHVMLGWDNFTRQGDIVSSEAATVRGSFPARFRLDVLRPPEPHVFNDFGHQGLHPNEVPLAVANIVALETPGPQGPLDSTAIGIVEDYVLVYMPEPVRPNTATANVLHGTLSQGFHLMKVVRFSPEEKQAMLAEREACYRTRAGEDNWAVRVACGSDYIYDELHEVPIGTEVTLKLAAGKSLDWPNYH</sequence>
<name>A0ABZ2KYV0_9BACT</name>
<evidence type="ECO:0000313" key="2">
    <source>
        <dbReference type="EMBL" id="WXB02938.1"/>
    </source>
</evidence>
<keyword evidence="3" id="KW-1185">Reference proteome</keyword>
<gene>
    <name evidence="2" type="ORF">LVJ94_39280</name>
</gene>
<dbReference type="RefSeq" id="WP_394832564.1">
    <property type="nucleotide sequence ID" value="NZ_CP089929.1"/>
</dbReference>
<dbReference type="EMBL" id="CP089983">
    <property type="protein sequence ID" value="WXB02938.1"/>
    <property type="molecule type" value="Genomic_DNA"/>
</dbReference>